<keyword evidence="2" id="KW-0812">Transmembrane</keyword>
<evidence type="ECO:0000256" key="1">
    <source>
        <dbReference type="SAM" id="MobiDB-lite"/>
    </source>
</evidence>
<evidence type="ECO:0000313" key="3">
    <source>
        <dbReference type="EMBL" id="QHS90288.1"/>
    </source>
</evidence>
<feature type="compositionally biased region" description="Pro residues" evidence="1">
    <location>
        <begin position="360"/>
        <end position="390"/>
    </location>
</feature>
<reference evidence="3" key="1">
    <citation type="journal article" date="2020" name="Nature">
        <title>Giant virus diversity and host interactions through global metagenomics.</title>
        <authorList>
            <person name="Schulz F."/>
            <person name="Roux S."/>
            <person name="Paez-Espino D."/>
            <person name="Jungbluth S."/>
            <person name="Walsh D.A."/>
            <person name="Denef V.J."/>
            <person name="McMahon K.D."/>
            <person name="Konstantinidis K.T."/>
            <person name="Eloe-Fadrosh E.A."/>
            <person name="Kyrpides N.C."/>
            <person name="Woyke T."/>
        </authorList>
    </citation>
    <scope>NUCLEOTIDE SEQUENCE</scope>
    <source>
        <strain evidence="3">GVMAG-M-3300010160-60</strain>
    </source>
</reference>
<organism evidence="3">
    <name type="scientific">viral metagenome</name>
    <dbReference type="NCBI Taxonomy" id="1070528"/>
    <lineage>
        <taxon>unclassified sequences</taxon>
        <taxon>metagenomes</taxon>
        <taxon>organismal metagenomes</taxon>
    </lineage>
</organism>
<accession>A0A6C0BFV9</accession>
<dbReference type="EMBL" id="MN739131">
    <property type="protein sequence ID" value="QHS90288.1"/>
    <property type="molecule type" value="Genomic_DNA"/>
</dbReference>
<dbReference type="NCBIfam" id="NF041738">
    <property type="entry name" value="GG_III-CTERM"/>
    <property type="match status" value="1"/>
</dbReference>
<feature type="transmembrane region" description="Helical" evidence="2">
    <location>
        <begin position="403"/>
        <end position="426"/>
    </location>
</feature>
<keyword evidence="2" id="KW-1133">Transmembrane helix</keyword>
<feature type="region of interest" description="Disordered" evidence="1">
    <location>
        <begin position="1"/>
        <end position="38"/>
    </location>
</feature>
<sequence length="444" mass="49606">MSDNSEDNQFPDYNEDIDNPNELPPENEYTGDYSDDDFSANYNVPRESPYHCSKFVNPNDVRGSNSASGYFTSCKGSCNAGFVQEFRCGGKHKACSDRCRSQEGCDLGTGDGRGVCRRLESNFKPARENNIYSKCCIIESPETRRANDCPPDYSLMKDPSNISKVILSSACLDLDRNFCMKSNLDNIVNDRCDKFYKDLTLNDKTEYNNRMKEYIHKDLERLNHIKSTKWASENRTLINHNKITELCSSEKGSSKEYEKACGCHYPTKIYDDIRTGLSTKYRVPENVLTGGRKCYVPQCNRAEIQFDPSNHTCPSTSFVTCVQEINVNAANGTIGEININASQECTSEYGRGGGNSSDPSNPPPPNSPPSNPPSNPPPPNSPPPNSPPPNNEEEATEKKDSSFWLILGIFGGLLLIIIIIIIYFFMKKSNNSPEKSDDNLLNPE</sequence>
<feature type="region of interest" description="Disordered" evidence="1">
    <location>
        <begin position="345"/>
        <end position="396"/>
    </location>
</feature>
<evidence type="ECO:0000256" key="2">
    <source>
        <dbReference type="SAM" id="Phobius"/>
    </source>
</evidence>
<keyword evidence="2" id="KW-0472">Membrane</keyword>
<dbReference type="AlphaFoldDB" id="A0A6C0BFV9"/>
<protein>
    <submittedName>
        <fullName evidence="3">Uncharacterized protein</fullName>
    </submittedName>
</protein>
<proteinExistence type="predicted"/>
<name>A0A6C0BFV9_9ZZZZ</name>